<dbReference type="VEuPathDB" id="FungiDB:G647_06170"/>
<accession>V9D5C5</accession>
<evidence type="ECO:0000256" key="6">
    <source>
        <dbReference type="RuleBase" id="RU361187"/>
    </source>
</evidence>
<organism evidence="8 9">
    <name type="scientific">Cladophialophora carrionii CBS 160.54</name>
    <dbReference type="NCBI Taxonomy" id="1279043"/>
    <lineage>
        <taxon>Eukaryota</taxon>
        <taxon>Fungi</taxon>
        <taxon>Dikarya</taxon>
        <taxon>Ascomycota</taxon>
        <taxon>Pezizomycotina</taxon>
        <taxon>Eurotiomycetes</taxon>
        <taxon>Chaetothyriomycetidae</taxon>
        <taxon>Chaetothyriales</taxon>
        <taxon>Herpotrichiellaceae</taxon>
        <taxon>Cladophialophora</taxon>
    </lineage>
</organism>
<dbReference type="InterPro" id="IPR050727">
    <property type="entry name" value="GH43_arabinanases"/>
</dbReference>
<name>V9D5C5_9EURO</name>
<dbReference type="EMBL" id="KB822706">
    <property type="protein sequence ID" value="ETI22099.1"/>
    <property type="molecule type" value="Genomic_DNA"/>
</dbReference>
<feature type="transmembrane region" description="Helical" evidence="7">
    <location>
        <begin position="20"/>
        <end position="41"/>
    </location>
</feature>
<proteinExistence type="inferred from homology"/>
<protein>
    <recommendedName>
        <fullName evidence="5">Endo-1,5-alpha-L-arabinanase A</fullName>
    </recommendedName>
</protein>
<evidence type="ECO:0000256" key="2">
    <source>
        <dbReference type="ARBA" id="ARBA00009865"/>
    </source>
</evidence>
<dbReference type="InterPro" id="IPR006710">
    <property type="entry name" value="Glyco_hydro_43"/>
</dbReference>
<keyword evidence="3 6" id="KW-0378">Hydrolase</keyword>
<dbReference type="SUPFAM" id="SSF75005">
    <property type="entry name" value="Arabinanase/levansucrase/invertase"/>
    <property type="match status" value="1"/>
</dbReference>
<dbReference type="AlphaFoldDB" id="V9D5C5"/>
<dbReference type="HOGENOM" id="CLU_009397_8_0_1"/>
<gene>
    <name evidence="8" type="ORF">G647_06170</name>
</gene>
<sequence>MGVTLWRHLSKLIANQPRAALVKGSALILLFLTIVSTVTVVKYSASNVHTATTTTTPTAEYAVIKSNFADPCLLSVDGMFYAFATRPDPSLHVQVASAKDISDWTLHEGYDALPILPRWALQEGDAAVWAPQVVQRPDGSFVLYFSASWNADSRFHCVGAATSPNVTGPYTPAEEPLTCPFSQGGAIDPTFIYDPRKNMSFVVYKNDGNAIGAGGACGNGNWPNTPTSFQFNIVDNEDYTTRIGNDTWTPVGNASWVLFSDRSDGPNIESPQIFYRGHATGRFAAAGDDSAYHLIYNAGCYADESYRIEHIVCRATQLNAVSTHWTTHDPTYVPFFRDCNFGAMKPETYTSWGQSFLGLKDSIDNHYDLLLKSGTFRQPDGSAVELYAPGGPAVSQDGAYMAFHADINRDWYEGKVCSGCRIRALFIAELEYGNKGTGLKVKRLIKAI</sequence>
<evidence type="ECO:0000256" key="5">
    <source>
        <dbReference type="ARBA" id="ARBA00042202"/>
    </source>
</evidence>
<evidence type="ECO:0000256" key="4">
    <source>
        <dbReference type="ARBA" id="ARBA00023295"/>
    </source>
</evidence>
<dbReference type="GO" id="GO:0005975">
    <property type="term" value="P:carbohydrate metabolic process"/>
    <property type="evidence" value="ECO:0007669"/>
    <property type="project" value="InterPro"/>
</dbReference>
<reference evidence="8 9" key="1">
    <citation type="submission" date="2013-03" db="EMBL/GenBank/DDBJ databases">
        <title>The Genome Sequence of Cladophialophora carrionii CBS 160.54.</title>
        <authorList>
            <consortium name="The Broad Institute Genomics Platform"/>
            <person name="Cuomo C."/>
            <person name="de Hoog S."/>
            <person name="Gorbushina A."/>
            <person name="Walker B."/>
            <person name="Young S.K."/>
            <person name="Zeng Q."/>
            <person name="Gargeya S."/>
            <person name="Fitzgerald M."/>
            <person name="Haas B."/>
            <person name="Abouelleil A."/>
            <person name="Allen A.W."/>
            <person name="Alvarado L."/>
            <person name="Arachchi H.M."/>
            <person name="Berlin A.M."/>
            <person name="Chapman S.B."/>
            <person name="Gainer-Dewar J."/>
            <person name="Goldberg J."/>
            <person name="Griggs A."/>
            <person name="Gujja S."/>
            <person name="Hansen M."/>
            <person name="Howarth C."/>
            <person name="Imamovic A."/>
            <person name="Ireland A."/>
            <person name="Larimer J."/>
            <person name="McCowan C."/>
            <person name="Murphy C."/>
            <person name="Pearson M."/>
            <person name="Poon T.W."/>
            <person name="Priest M."/>
            <person name="Roberts A."/>
            <person name="Saif S."/>
            <person name="Shea T."/>
            <person name="Sisk P."/>
            <person name="Sykes S."/>
            <person name="Wortman J."/>
            <person name="Nusbaum C."/>
            <person name="Birren B."/>
        </authorList>
    </citation>
    <scope>NUCLEOTIDE SEQUENCE [LARGE SCALE GENOMIC DNA]</scope>
    <source>
        <strain evidence="8 9">CBS 160.54</strain>
    </source>
</reference>
<dbReference type="GO" id="GO:0004553">
    <property type="term" value="F:hydrolase activity, hydrolyzing O-glycosyl compounds"/>
    <property type="evidence" value="ECO:0007669"/>
    <property type="project" value="InterPro"/>
</dbReference>
<dbReference type="CDD" id="cd08999">
    <property type="entry name" value="GH43_ABN-like"/>
    <property type="match status" value="1"/>
</dbReference>
<dbReference type="Gene3D" id="2.115.10.20">
    <property type="entry name" value="Glycosyl hydrolase domain, family 43"/>
    <property type="match status" value="1"/>
</dbReference>
<evidence type="ECO:0000256" key="7">
    <source>
        <dbReference type="SAM" id="Phobius"/>
    </source>
</evidence>
<dbReference type="Pfam" id="PF04616">
    <property type="entry name" value="Glyco_hydro_43"/>
    <property type="match status" value="1"/>
</dbReference>
<evidence type="ECO:0000313" key="8">
    <source>
        <dbReference type="EMBL" id="ETI22099.1"/>
    </source>
</evidence>
<dbReference type="InterPro" id="IPR023296">
    <property type="entry name" value="Glyco_hydro_beta-prop_sf"/>
</dbReference>
<keyword evidence="4 6" id="KW-0326">Glycosidase</keyword>
<comment type="similarity">
    <text evidence="2 6">Belongs to the glycosyl hydrolase 43 family.</text>
</comment>
<evidence type="ECO:0000313" key="9">
    <source>
        <dbReference type="Proteomes" id="UP000030678"/>
    </source>
</evidence>
<dbReference type="PANTHER" id="PTHR43301">
    <property type="entry name" value="ARABINAN ENDO-1,5-ALPHA-L-ARABINOSIDASE"/>
    <property type="match status" value="1"/>
</dbReference>
<keyword evidence="7" id="KW-0812">Transmembrane</keyword>
<keyword evidence="7" id="KW-0472">Membrane</keyword>
<keyword evidence="7" id="KW-1133">Transmembrane helix</keyword>
<evidence type="ECO:0000256" key="1">
    <source>
        <dbReference type="ARBA" id="ARBA00004834"/>
    </source>
</evidence>
<dbReference type="GeneID" id="19984663"/>
<comment type="pathway">
    <text evidence="1">Glycan metabolism; L-arabinan degradation.</text>
</comment>
<dbReference type="PANTHER" id="PTHR43301:SF3">
    <property type="entry name" value="ARABINAN ENDO-1,5-ALPHA-L-ARABINOSIDASE A-RELATED"/>
    <property type="match status" value="1"/>
</dbReference>
<evidence type="ECO:0000256" key="3">
    <source>
        <dbReference type="ARBA" id="ARBA00022801"/>
    </source>
</evidence>
<dbReference type="RefSeq" id="XP_008728716.1">
    <property type="nucleotide sequence ID" value="XM_008730494.1"/>
</dbReference>
<dbReference type="Proteomes" id="UP000030678">
    <property type="component" value="Unassembled WGS sequence"/>
</dbReference>
<dbReference type="OrthoDB" id="3879658at2759"/>